<sequence length="875" mass="98311">MPLIEVRDAKEGTNGRKLTFSSKKLLANGSYEDETIAIITISDRTKTTLRIQLKRGTITLDIPQDSHHYPVRHALPVPGNGNSHTLQEVNQFISAEASYPRIIHYLKVDKFKFNGVNNENCFYLKDPDKVVYIPDSTDLKFNQVKLMFYNDKYVFYQGDITFSVLNEHANQTLKQVFWISLLNTNQVHRIYLPIVHLMDHQQDVKTSSTMIQTQVLEKGILFKQQFTDYSGKKTIFLTYLIDTTKTSDKLYLLEIEGQGLSDQEQQTLKNSDINQLKKLMKNLKKYQWKEQWGAGAQPLEDPKYTALKLFSPLEIKEALGISTATKAIFLPPQLPQNTSSITIGDRLIWPMPNSLKGVTGTITARIAAATLDNAKYHIHLVGIVPGTTAADHYYYWQVTEADNYNQFHALYLQHADNNAEEIDLLRLGLTKKQIKNITGANKGVYLHRRDGLRAYLTSHSLEDGTLLNANSASAVAATQTSITRFGQFLLCKEDKIYLGHANERQGVWMLDSPITREKVIRYLPGENITAEMFSYNGKPRGINTLLSNAVILPASSTEESETGKLPYGEKVDEASMAANGSLQVITTSGLVLAVTVNTPSNPPDFTFDLIGVTTVFSRKYQQKETQIKTLFSGIFSKLTLPEIITLPYDQQTDWYHPKSQTLFIPRSHAPYLGCNTASKTAYFSTTNSAGDRAQLRTATTQISATASYTGTSDFASSGHYSRQGDILMLNADHIDQPHDYFSLDGVSHFLLQIRQPKTEAFTFELKLLPYPVIGLFHDADRQVICKIDATITPQKVLMKRQNTALCLSIGTKWLVINDAFAPMKPNLDKLKFTFTYDGIQPTAQQLVNHYIKTLGEQNITDRANAGIKIPILLSA</sequence>
<gene>
    <name evidence="1" type="ORF">CCS41_04295</name>
</gene>
<protein>
    <submittedName>
        <fullName evidence="1">Uncharacterized protein</fullName>
    </submittedName>
</protein>
<dbReference type="KEGG" id="fsm:CCS41_04295"/>
<dbReference type="EMBL" id="CP021659">
    <property type="protein sequence ID" value="AWK13870.1"/>
    <property type="molecule type" value="Genomic_DNA"/>
</dbReference>
<reference evidence="1 2" key="1">
    <citation type="submission" date="2017-05" db="EMBL/GenBank/DDBJ databases">
        <title>Genome sequence of Candidatus Fukatsuia symbiotica and Candidatus Hamiltonella defensa from Acyrthosiphon pisum strain 5D.</title>
        <authorList>
            <person name="Patel V.A."/>
            <person name="Chevignon G."/>
            <person name="Russell J.A."/>
            <person name="Oliver K.M."/>
        </authorList>
    </citation>
    <scope>NUCLEOTIDE SEQUENCE [LARGE SCALE GENOMIC DNA]</scope>
    <source>
        <strain evidence="1 2">5D</strain>
    </source>
</reference>
<dbReference type="AlphaFoldDB" id="A0A2U8I402"/>
<accession>A0A2U8I402</accession>
<evidence type="ECO:0000313" key="1">
    <source>
        <dbReference type="EMBL" id="AWK13870.1"/>
    </source>
</evidence>
<proteinExistence type="predicted"/>
<dbReference type="OrthoDB" id="1179829at2"/>
<organism evidence="1 2">
    <name type="scientific">Candidatus Fukatsuia symbiotica</name>
    <dbReference type="NCBI Taxonomy" id="1878942"/>
    <lineage>
        <taxon>Bacteria</taxon>
        <taxon>Pseudomonadati</taxon>
        <taxon>Pseudomonadota</taxon>
        <taxon>Gammaproteobacteria</taxon>
        <taxon>Enterobacterales</taxon>
        <taxon>Yersiniaceae</taxon>
        <taxon>Candidatus Fukatsuia</taxon>
    </lineage>
</organism>
<keyword evidence="2" id="KW-1185">Reference proteome</keyword>
<dbReference type="RefSeq" id="WP_119797264.1">
    <property type="nucleotide sequence ID" value="NZ_CP021659.1"/>
</dbReference>
<name>A0A2U8I402_9GAMM</name>
<evidence type="ECO:0000313" key="2">
    <source>
        <dbReference type="Proteomes" id="UP000261875"/>
    </source>
</evidence>
<dbReference type="Proteomes" id="UP000261875">
    <property type="component" value="Chromosome"/>
</dbReference>